<dbReference type="PANTHER" id="PTHR46150:SF3">
    <property type="entry name" value="RHO GTPASE-ACTIVATING PROTEIN 100F"/>
    <property type="match status" value="1"/>
</dbReference>
<dbReference type="AlphaFoldDB" id="A0A448X9C6"/>
<evidence type="ECO:0000256" key="1">
    <source>
        <dbReference type="SAM" id="MobiDB-lite"/>
    </source>
</evidence>
<sequence>MLYQWNRRSRHRLCFYGNLRLTETFGKSRTLLAGVERSLNEPKSSEKSAYSDNETHEPRQEALMDRIALQLEPTGVLYLELAHLPMPIAYARRPVLGQPGALFGVPLSIVLQREGDTVPYILRKSIEEVSRIKKIKNCVNIQAALRERI</sequence>
<evidence type="ECO:0000313" key="3">
    <source>
        <dbReference type="Proteomes" id="UP000784294"/>
    </source>
</evidence>
<protein>
    <submittedName>
        <fullName evidence="2">Uncharacterized protein</fullName>
    </submittedName>
</protein>
<dbReference type="GO" id="GO:0097060">
    <property type="term" value="C:synaptic membrane"/>
    <property type="evidence" value="ECO:0007669"/>
    <property type="project" value="TreeGrafter"/>
</dbReference>
<dbReference type="InterPro" id="IPR052118">
    <property type="entry name" value="Rho-GAP_regulator"/>
</dbReference>
<dbReference type="GO" id="GO:0016477">
    <property type="term" value="P:cell migration"/>
    <property type="evidence" value="ECO:0007669"/>
    <property type="project" value="TreeGrafter"/>
</dbReference>
<accession>A0A448X9C6</accession>
<dbReference type="Proteomes" id="UP000784294">
    <property type="component" value="Unassembled WGS sequence"/>
</dbReference>
<name>A0A448X9C6_9PLAT</name>
<evidence type="ECO:0000313" key="2">
    <source>
        <dbReference type="EMBL" id="VEL31437.1"/>
    </source>
</evidence>
<organism evidence="2 3">
    <name type="scientific">Protopolystoma xenopodis</name>
    <dbReference type="NCBI Taxonomy" id="117903"/>
    <lineage>
        <taxon>Eukaryota</taxon>
        <taxon>Metazoa</taxon>
        <taxon>Spiralia</taxon>
        <taxon>Lophotrochozoa</taxon>
        <taxon>Platyhelminthes</taxon>
        <taxon>Monogenea</taxon>
        <taxon>Polyopisthocotylea</taxon>
        <taxon>Polystomatidea</taxon>
        <taxon>Polystomatidae</taxon>
        <taxon>Protopolystoma</taxon>
    </lineage>
</organism>
<dbReference type="PANTHER" id="PTHR46150">
    <property type="entry name" value="RHO GTPASE-ACTIVATING PROTEIN 100F"/>
    <property type="match status" value="1"/>
</dbReference>
<reference evidence="2" key="1">
    <citation type="submission" date="2018-11" db="EMBL/GenBank/DDBJ databases">
        <authorList>
            <consortium name="Pathogen Informatics"/>
        </authorList>
    </citation>
    <scope>NUCLEOTIDE SEQUENCE</scope>
</reference>
<gene>
    <name evidence="2" type="ORF">PXEA_LOCUS24877</name>
</gene>
<proteinExistence type="predicted"/>
<dbReference type="GO" id="GO:0005096">
    <property type="term" value="F:GTPase activator activity"/>
    <property type="evidence" value="ECO:0007669"/>
    <property type="project" value="TreeGrafter"/>
</dbReference>
<dbReference type="EMBL" id="CAAALY010122330">
    <property type="protein sequence ID" value="VEL31437.1"/>
    <property type="molecule type" value="Genomic_DNA"/>
</dbReference>
<comment type="caution">
    <text evidence="2">The sequence shown here is derived from an EMBL/GenBank/DDBJ whole genome shotgun (WGS) entry which is preliminary data.</text>
</comment>
<feature type="region of interest" description="Disordered" evidence="1">
    <location>
        <begin position="36"/>
        <end position="57"/>
    </location>
</feature>
<dbReference type="OrthoDB" id="120383at2759"/>
<keyword evidence="3" id="KW-1185">Reference proteome</keyword>
<dbReference type="GO" id="GO:0046578">
    <property type="term" value="P:regulation of Ras protein signal transduction"/>
    <property type="evidence" value="ECO:0007669"/>
    <property type="project" value="TreeGrafter"/>
</dbReference>